<dbReference type="Pfam" id="PF00535">
    <property type="entry name" value="Glycos_transf_2"/>
    <property type="match status" value="1"/>
</dbReference>
<name>A0A6M5YE12_9BACT</name>
<dbReference type="InterPro" id="IPR029044">
    <property type="entry name" value="Nucleotide-diphossugar_trans"/>
</dbReference>
<evidence type="ECO:0000256" key="7">
    <source>
        <dbReference type="SAM" id="Phobius"/>
    </source>
</evidence>
<gene>
    <name evidence="9" type="ORF">HNV11_04535</name>
</gene>
<keyword evidence="5 7" id="KW-1133">Transmembrane helix</keyword>
<evidence type="ECO:0000256" key="1">
    <source>
        <dbReference type="ARBA" id="ARBA00004141"/>
    </source>
</evidence>
<sequence>MNQPDDLPERINVVIPLFNDWQAVGLLLERIRDVVDAPIRSRLAFLIVDDCSSKDYESLPSGIGHSLSVLRLYRNVGHQKAIALGLAHLADQPEPYPTVVMDSDGEDRPEDIIRLLQRGAEAPGHVVFAHRSKRHESLLFRTFYVVYKAVFRLLTGKVITFGNFSLIPARQLRKLAHVSEIWNNYPGGVIRSRLPYTAVPLERGRRLAGESKMNFVSLILHGLSAVSVLMDTTAVRLVLFCVLMVAAMVCGIGVVLWLKFFTNTSVPGWTSYLVSSFLIVILQAFLISLLLVFVVLSYRTQPQFIPARQFKDFVERLERIY</sequence>
<dbReference type="PANTHER" id="PTHR48090">
    <property type="entry name" value="UNDECAPRENYL-PHOSPHATE 4-DEOXY-4-FORMAMIDO-L-ARABINOSE TRANSFERASE-RELATED"/>
    <property type="match status" value="1"/>
</dbReference>
<evidence type="ECO:0000256" key="3">
    <source>
        <dbReference type="ARBA" id="ARBA00022679"/>
    </source>
</evidence>
<dbReference type="GO" id="GO:0005886">
    <property type="term" value="C:plasma membrane"/>
    <property type="evidence" value="ECO:0007669"/>
    <property type="project" value="TreeGrafter"/>
</dbReference>
<feature type="transmembrane region" description="Helical" evidence="7">
    <location>
        <begin position="237"/>
        <end position="260"/>
    </location>
</feature>
<dbReference type="PANTHER" id="PTHR48090:SF1">
    <property type="entry name" value="PROPHAGE BACTOPRENOL GLUCOSYL TRANSFERASE HOMOLOG"/>
    <property type="match status" value="1"/>
</dbReference>
<dbReference type="EMBL" id="CP053435">
    <property type="protein sequence ID" value="QJW92219.1"/>
    <property type="molecule type" value="Genomic_DNA"/>
</dbReference>
<evidence type="ECO:0000256" key="4">
    <source>
        <dbReference type="ARBA" id="ARBA00022692"/>
    </source>
</evidence>
<keyword evidence="3 9" id="KW-0808">Transferase</keyword>
<dbReference type="Proteomes" id="UP000502756">
    <property type="component" value="Chromosome"/>
</dbReference>
<evidence type="ECO:0000256" key="5">
    <source>
        <dbReference type="ARBA" id="ARBA00022989"/>
    </source>
</evidence>
<dbReference type="InterPro" id="IPR001173">
    <property type="entry name" value="Glyco_trans_2-like"/>
</dbReference>
<dbReference type="AlphaFoldDB" id="A0A6M5YE12"/>
<dbReference type="Gene3D" id="3.90.550.10">
    <property type="entry name" value="Spore Coat Polysaccharide Biosynthesis Protein SpsA, Chain A"/>
    <property type="match status" value="1"/>
</dbReference>
<evidence type="ECO:0000256" key="2">
    <source>
        <dbReference type="ARBA" id="ARBA00022676"/>
    </source>
</evidence>
<reference evidence="9 10" key="1">
    <citation type="submission" date="2020-05" db="EMBL/GenBank/DDBJ databases">
        <title>Genome sequencing of Spirosoma sp. TS118.</title>
        <authorList>
            <person name="Lee J.-H."/>
            <person name="Jeong S."/>
            <person name="Zhao L."/>
            <person name="Jung J.-H."/>
            <person name="Kim M.-K."/>
            <person name="Lim S."/>
        </authorList>
    </citation>
    <scope>NUCLEOTIDE SEQUENCE [LARGE SCALE GENOMIC DNA]</scope>
    <source>
        <strain evidence="9 10">TS118</strain>
    </source>
</reference>
<feature type="transmembrane region" description="Helical" evidence="7">
    <location>
        <begin position="272"/>
        <end position="298"/>
    </location>
</feature>
<evidence type="ECO:0000259" key="8">
    <source>
        <dbReference type="Pfam" id="PF00535"/>
    </source>
</evidence>
<evidence type="ECO:0000313" key="10">
    <source>
        <dbReference type="Proteomes" id="UP000502756"/>
    </source>
</evidence>
<dbReference type="KEGG" id="stae:HNV11_04535"/>
<proteinExistence type="predicted"/>
<dbReference type="InterPro" id="IPR050256">
    <property type="entry name" value="Glycosyltransferase_2"/>
</dbReference>
<evidence type="ECO:0000256" key="6">
    <source>
        <dbReference type="ARBA" id="ARBA00023136"/>
    </source>
</evidence>
<organism evidence="9 10">
    <name type="scientific">Spirosoma taeanense</name>
    <dbReference type="NCBI Taxonomy" id="2735870"/>
    <lineage>
        <taxon>Bacteria</taxon>
        <taxon>Pseudomonadati</taxon>
        <taxon>Bacteroidota</taxon>
        <taxon>Cytophagia</taxon>
        <taxon>Cytophagales</taxon>
        <taxon>Cytophagaceae</taxon>
        <taxon>Spirosoma</taxon>
    </lineage>
</organism>
<dbReference type="SUPFAM" id="SSF53448">
    <property type="entry name" value="Nucleotide-diphospho-sugar transferases"/>
    <property type="match status" value="1"/>
</dbReference>
<feature type="domain" description="Glycosyltransferase 2-like" evidence="8">
    <location>
        <begin position="13"/>
        <end position="134"/>
    </location>
</feature>
<dbReference type="GO" id="GO:0016757">
    <property type="term" value="F:glycosyltransferase activity"/>
    <property type="evidence" value="ECO:0007669"/>
    <property type="project" value="UniProtKB-KW"/>
</dbReference>
<accession>A0A6M5YE12</accession>
<comment type="subcellular location">
    <subcellularLocation>
        <location evidence="1">Membrane</location>
        <topology evidence="1">Multi-pass membrane protein</topology>
    </subcellularLocation>
</comment>
<keyword evidence="2" id="KW-0328">Glycosyltransferase</keyword>
<keyword evidence="10" id="KW-1185">Reference proteome</keyword>
<keyword evidence="6 7" id="KW-0472">Membrane</keyword>
<protein>
    <submittedName>
        <fullName evidence="9">Glycosyltransferase</fullName>
    </submittedName>
</protein>
<keyword evidence="4 7" id="KW-0812">Transmembrane</keyword>
<evidence type="ECO:0000313" key="9">
    <source>
        <dbReference type="EMBL" id="QJW92219.1"/>
    </source>
</evidence>